<reference evidence="7 8" key="1">
    <citation type="submission" date="2021-10" db="EMBL/GenBank/DDBJ databases">
        <title>Lutispora strain m25 sp. nov., a thermophilic, non-spore-forming bacterium isolated from a lab-scale methanogenic bioreactor digesting anaerobic sludge.</title>
        <authorList>
            <person name="El Houari A."/>
            <person name="Mcdonald J."/>
        </authorList>
    </citation>
    <scope>NUCLEOTIDE SEQUENCE [LARGE SCALE GENOMIC DNA]</scope>
    <source>
        <strain evidence="8">m25</strain>
    </source>
</reference>
<evidence type="ECO:0000259" key="6">
    <source>
        <dbReference type="PROSITE" id="PS50045"/>
    </source>
</evidence>
<dbReference type="InterPro" id="IPR025943">
    <property type="entry name" value="Sigma_54_int_dom_ATP-bd_2"/>
</dbReference>
<evidence type="ECO:0000256" key="2">
    <source>
        <dbReference type="ARBA" id="ARBA00022840"/>
    </source>
</evidence>
<feature type="domain" description="Sigma-54 factor interaction" evidence="6">
    <location>
        <begin position="328"/>
        <end position="558"/>
    </location>
</feature>
<evidence type="ECO:0000256" key="3">
    <source>
        <dbReference type="ARBA" id="ARBA00023015"/>
    </source>
</evidence>
<dbReference type="PRINTS" id="PR01590">
    <property type="entry name" value="HTHFIS"/>
</dbReference>
<evidence type="ECO:0000256" key="1">
    <source>
        <dbReference type="ARBA" id="ARBA00022741"/>
    </source>
</evidence>
<dbReference type="InterPro" id="IPR003593">
    <property type="entry name" value="AAA+_ATPase"/>
</dbReference>
<dbReference type="RefSeq" id="WP_255228293.1">
    <property type="nucleotide sequence ID" value="NZ_JAJEKE010000014.1"/>
</dbReference>
<protein>
    <submittedName>
        <fullName evidence="7">Sigma 54-interacting transcriptional regulator</fullName>
    </submittedName>
</protein>
<keyword evidence="8" id="KW-1185">Reference proteome</keyword>
<dbReference type="InterPro" id="IPR027417">
    <property type="entry name" value="P-loop_NTPase"/>
</dbReference>
<dbReference type="Gene3D" id="3.40.50.10660">
    <property type="entry name" value="PrpR receptor domain-like"/>
    <property type="match status" value="1"/>
</dbReference>
<dbReference type="Pfam" id="PF02954">
    <property type="entry name" value="HTH_8"/>
    <property type="match status" value="1"/>
</dbReference>
<dbReference type="Pfam" id="PF00158">
    <property type="entry name" value="Sigma54_activat"/>
    <property type="match status" value="1"/>
</dbReference>
<dbReference type="PROSITE" id="PS00676">
    <property type="entry name" value="SIGMA54_INTERACT_2"/>
    <property type="match status" value="1"/>
</dbReference>
<keyword evidence="2" id="KW-0067">ATP-binding</keyword>
<gene>
    <name evidence="7" type="ORF">LJD61_14615</name>
</gene>
<keyword evidence="4" id="KW-0238">DNA-binding</keyword>
<keyword evidence="1" id="KW-0547">Nucleotide-binding</keyword>
<dbReference type="SUPFAM" id="SSF55785">
    <property type="entry name" value="PYP-like sensor domain (PAS domain)"/>
    <property type="match status" value="1"/>
</dbReference>
<dbReference type="Gene3D" id="1.10.8.60">
    <property type="match status" value="1"/>
</dbReference>
<dbReference type="InterPro" id="IPR009057">
    <property type="entry name" value="Homeodomain-like_sf"/>
</dbReference>
<dbReference type="PROSITE" id="PS50045">
    <property type="entry name" value="SIGMA54_INTERACT_4"/>
    <property type="match status" value="1"/>
</dbReference>
<dbReference type="InterPro" id="IPR000014">
    <property type="entry name" value="PAS"/>
</dbReference>
<evidence type="ECO:0000313" key="7">
    <source>
        <dbReference type="EMBL" id="MCQ1530772.1"/>
    </source>
</evidence>
<keyword evidence="5" id="KW-0804">Transcription</keyword>
<sequence length="634" mass="71972">MKENIDNKIAVLLPYDELLKFAQEIADEADIGIIIEKISSANVTEVARSMKKKGVEIVISRGNLAKEIRNTIDVEVVSIALTGYEFLEVLYKYKDFKQPIGIVESKDFIYGCQRINKMLKLDFHYYQVNNMNEFSYQTQCAIEDGMKLLIGGSWGIEITKYLEDYNIQYEMLRSQKPSVKQAMDTALSLFYAKRREKNRHELLKTVLDFSKSGIVVVNHADEIINVNPTAEQIFRIDERSCVGQKSCKMLPQLQLNNIIKTKKAEFGSTENYFGDSVIVDRVPMVVNSEIKGAIAFIQKAAEIVTMGSNLRRDLAQRGLTAKYRFDDIIGESSAIRYAIQLAKAYSHIDSTVLITGETGTGKELFAQSIHSESRRRNNPFVAINCSALSSSLLESELFGYKEGAFTGAKKEGKVGLFELAHKGTIFLDEIGEIDINMQTKLLRVLQEHEVMRIGDNRVIPVDVRVIAATNKDLYKEMQKGNYRQDLYYRLNVLNLGLPPLRKREGDIKILMEKLRDKMNKKLNCRIEGFSPGVIELMENYNWPGNIRELENIIEKLSVLTASGIVGDEMIPFIEDCMHYDEAKEIGKAEQTLCMMEIEAIKAALQQNNGNRTHAAQQLGIDRTTLIRKIKAYDL</sequence>
<evidence type="ECO:0000256" key="5">
    <source>
        <dbReference type="ARBA" id="ARBA00023163"/>
    </source>
</evidence>
<dbReference type="Pfam" id="PF13188">
    <property type="entry name" value="PAS_8"/>
    <property type="match status" value="1"/>
</dbReference>
<name>A0ABT1NHN4_9FIRM</name>
<organism evidence="7 8">
    <name type="scientific">Lutispora saccharofermentans</name>
    <dbReference type="NCBI Taxonomy" id="3024236"/>
    <lineage>
        <taxon>Bacteria</taxon>
        <taxon>Bacillati</taxon>
        <taxon>Bacillota</taxon>
        <taxon>Clostridia</taxon>
        <taxon>Lutisporales</taxon>
        <taxon>Lutisporaceae</taxon>
        <taxon>Lutispora</taxon>
    </lineage>
</organism>
<dbReference type="EMBL" id="JAJEKE010000014">
    <property type="protein sequence ID" value="MCQ1530772.1"/>
    <property type="molecule type" value="Genomic_DNA"/>
</dbReference>
<dbReference type="Proteomes" id="UP001651880">
    <property type="component" value="Unassembled WGS sequence"/>
</dbReference>
<evidence type="ECO:0000256" key="4">
    <source>
        <dbReference type="ARBA" id="ARBA00023125"/>
    </source>
</evidence>
<dbReference type="SMART" id="SM00382">
    <property type="entry name" value="AAA"/>
    <property type="match status" value="1"/>
</dbReference>
<dbReference type="SUPFAM" id="SSF52540">
    <property type="entry name" value="P-loop containing nucleoside triphosphate hydrolases"/>
    <property type="match status" value="1"/>
</dbReference>
<dbReference type="Pfam" id="PF06506">
    <property type="entry name" value="PrpR_N"/>
    <property type="match status" value="1"/>
</dbReference>
<dbReference type="PROSITE" id="PS00675">
    <property type="entry name" value="SIGMA54_INTERACT_1"/>
    <property type="match status" value="1"/>
</dbReference>
<accession>A0ABT1NHN4</accession>
<dbReference type="InterPro" id="IPR010524">
    <property type="entry name" value="Sig_transdc_resp-reg_PrpR_N"/>
</dbReference>
<dbReference type="InterPro" id="IPR058031">
    <property type="entry name" value="AAA_lid_NorR"/>
</dbReference>
<dbReference type="InterPro" id="IPR025662">
    <property type="entry name" value="Sigma_54_int_dom_ATP-bd_1"/>
</dbReference>
<dbReference type="PROSITE" id="PS00688">
    <property type="entry name" value="SIGMA54_INTERACT_3"/>
    <property type="match status" value="1"/>
</dbReference>
<dbReference type="InterPro" id="IPR002197">
    <property type="entry name" value="HTH_Fis"/>
</dbReference>
<dbReference type="CDD" id="cd00009">
    <property type="entry name" value="AAA"/>
    <property type="match status" value="1"/>
</dbReference>
<comment type="caution">
    <text evidence="7">The sequence shown here is derived from an EMBL/GenBank/DDBJ whole genome shotgun (WGS) entry which is preliminary data.</text>
</comment>
<dbReference type="InterPro" id="IPR002078">
    <property type="entry name" value="Sigma_54_int"/>
</dbReference>
<dbReference type="Gene3D" id="1.10.10.60">
    <property type="entry name" value="Homeodomain-like"/>
    <property type="match status" value="1"/>
</dbReference>
<keyword evidence="3" id="KW-0805">Transcription regulation</keyword>
<dbReference type="SUPFAM" id="SSF159800">
    <property type="entry name" value="PrpR receptor domain-like"/>
    <property type="match status" value="1"/>
</dbReference>
<dbReference type="SUPFAM" id="SSF46689">
    <property type="entry name" value="Homeodomain-like"/>
    <property type="match status" value="1"/>
</dbReference>
<dbReference type="Gene3D" id="3.30.450.20">
    <property type="entry name" value="PAS domain"/>
    <property type="match status" value="1"/>
</dbReference>
<dbReference type="InterPro" id="IPR025944">
    <property type="entry name" value="Sigma_54_int_dom_CS"/>
</dbReference>
<proteinExistence type="predicted"/>
<dbReference type="Pfam" id="PF25601">
    <property type="entry name" value="AAA_lid_14"/>
    <property type="match status" value="1"/>
</dbReference>
<dbReference type="InterPro" id="IPR035965">
    <property type="entry name" value="PAS-like_dom_sf"/>
</dbReference>
<dbReference type="PANTHER" id="PTHR32071">
    <property type="entry name" value="TRANSCRIPTIONAL REGULATORY PROTEIN"/>
    <property type="match status" value="1"/>
</dbReference>
<dbReference type="PANTHER" id="PTHR32071:SF57">
    <property type="entry name" value="C4-DICARBOXYLATE TRANSPORT TRANSCRIPTIONAL REGULATORY PROTEIN DCTD"/>
    <property type="match status" value="1"/>
</dbReference>
<evidence type="ECO:0000313" key="8">
    <source>
        <dbReference type="Proteomes" id="UP001651880"/>
    </source>
</evidence>
<dbReference type="Gene3D" id="3.40.50.300">
    <property type="entry name" value="P-loop containing nucleotide triphosphate hydrolases"/>
    <property type="match status" value="1"/>
</dbReference>
<dbReference type="Gene3D" id="3.40.50.2300">
    <property type="match status" value="1"/>
</dbReference>